<dbReference type="InterPro" id="IPR036291">
    <property type="entry name" value="NAD(P)-bd_dom_sf"/>
</dbReference>
<dbReference type="PANTHER" id="PTHR48079:SF6">
    <property type="entry name" value="NAD(P)-BINDING DOMAIN-CONTAINING PROTEIN-RELATED"/>
    <property type="match status" value="1"/>
</dbReference>
<dbReference type="GO" id="GO:0004029">
    <property type="term" value="F:aldehyde dehydrogenase (NAD+) activity"/>
    <property type="evidence" value="ECO:0007669"/>
    <property type="project" value="TreeGrafter"/>
</dbReference>
<dbReference type="OrthoDB" id="751203at2"/>
<dbReference type="InterPro" id="IPR051783">
    <property type="entry name" value="NAD(P)-dependent_oxidoreduct"/>
</dbReference>
<accession>A0A2S7KSI9</accession>
<comment type="caution">
    <text evidence="1">The sequence shown here is derived from an EMBL/GenBank/DDBJ whole genome shotgun (WGS) entry which is preliminary data.</text>
</comment>
<dbReference type="Gene3D" id="3.40.50.720">
    <property type="entry name" value="NAD(P)-binding Rossmann-like Domain"/>
    <property type="match status" value="1"/>
</dbReference>
<dbReference type="AlphaFoldDB" id="A0A2S7KSI9"/>
<proteinExistence type="predicted"/>
<dbReference type="PANTHER" id="PTHR48079">
    <property type="entry name" value="PROTEIN YEEZ"/>
    <property type="match status" value="1"/>
</dbReference>
<evidence type="ECO:0000313" key="1">
    <source>
        <dbReference type="EMBL" id="PQB05594.1"/>
    </source>
</evidence>
<name>A0A2S7KSI9_9FLAO</name>
<evidence type="ECO:0000313" key="2">
    <source>
        <dbReference type="Proteomes" id="UP000239800"/>
    </source>
</evidence>
<dbReference type="SUPFAM" id="SSF51735">
    <property type="entry name" value="NAD(P)-binding Rossmann-fold domains"/>
    <property type="match status" value="1"/>
</dbReference>
<sequence length="269" mass="29485">MTRTIGMAGVGWLGLPLARHLKLLGYTIKGSVSSLDKAGLLQQSGLEVYPITLTDHGIQGPVQAFLGEVETLVIMIPPGLRRNTGSDYVLKMAYFLDEIKLSKAQKVILVSSTSVYGDSQGKVTEKDLPKPETEAGRQLLQVEQMFFNSGGFKTTIVRFGGLYGGSRQPVRYLAGRKNLSGGNAPVNLIHREDCVQIISLIIRQNAYGKIFNAVMPSHPTKADYYSMVAESLGLEPPHYSEESGGDLIYKQVDSDQIGPVLEYDFIHHL</sequence>
<dbReference type="GO" id="GO:0005737">
    <property type="term" value="C:cytoplasm"/>
    <property type="evidence" value="ECO:0007669"/>
    <property type="project" value="TreeGrafter"/>
</dbReference>
<dbReference type="Proteomes" id="UP000239800">
    <property type="component" value="Unassembled WGS sequence"/>
</dbReference>
<organism evidence="1 2">
    <name type="scientific">Aureitalea marina</name>
    <dbReference type="NCBI Taxonomy" id="930804"/>
    <lineage>
        <taxon>Bacteria</taxon>
        <taxon>Pseudomonadati</taxon>
        <taxon>Bacteroidota</taxon>
        <taxon>Flavobacteriia</taxon>
        <taxon>Flavobacteriales</taxon>
        <taxon>Flavobacteriaceae</taxon>
        <taxon>Aureitalea</taxon>
    </lineage>
</organism>
<reference evidence="1 2" key="1">
    <citation type="submission" date="2016-11" db="EMBL/GenBank/DDBJ databases">
        <title>Trade-off between light-utilization and light-protection in marine flavobacteria.</title>
        <authorList>
            <person name="Kumagai Y."/>
        </authorList>
    </citation>
    <scope>NUCLEOTIDE SEQUENCE [LARGE SCALE GENOMIC DNA]</scope>
    <source>
        <strain evidence="1 2">NBRC 107741</strain>
    </source>
</reference>
<gene>
    <name evidence="1" type="ORF">BST85_12325</name>
</gene>
<dbReference type="CDD" id="cd05266">
    <property type="entry name" value="SDR_a4"/>
    <property type="match status" value="1"/>
</dbReference>
<dbReference type="RefSeq" id="WP_104813541.1">
    <property type="nucleotide sequence ID" value="NZ_MQUB01000001.1"/>
</dbReference>
<dbReference type="EMBL" id="MQUB01000001">
    <property type="protein sequence ID" value="PQB05594.1"/>
    <property type="molecule type" value="Genomic_DNA"/>
</dbReference>
<keyword evidence="2" id="KW-1185">Reference proteome</keyword>
<protein>
    <submittedName>
        <fullName evidence="1">NAD(P)-dependent oxidoreductase</fullName>
    </submittedName>
</protein>